<evidence type="ECO:0000259" key="8">
    <source>
        <dbReference type="PROSITE" id="PS50071"/>
    </source>
</evidence>
<dbReference type="PANTHER" id="PTHR24339:SF28">
    <property type="entry name" value="E5-RELATED"/>
    <property type="match status" value="1"/>
</dbReference>
<evidence type="ECO:0000256" key="2">
    <source>
        <dbReference type="ARBA" id="ARBA00023125"/>
    </source>
</evidence>
<feature type="region of interest" description="Disordered" evidence="7">
    <location>
        <begin position="39"/>
        <end position="58"/>
    </location>
</feature>
<dbReference type="CDD" id="cd00086">
    <property type="entry name" value="homeodomain"/>
    <property type="match status" value="1"/>
</dbReference>
<dbReference type="Proteomes" id="UP000314982">
    <property type="component" value="Unassembled WGS sequence"/>
</dbReference>
<evidence type="ECO:0000256" key="4">
    <source>
        <dbReference type="ARBA" id="ARBA00023242"/>
    </source>
</evidence>
<evidence type="ECO:0000256" key="5">
    <source>
        <dbReference type="PROSITE-ProRule" id="PRU00108"/>
    </source>
</evidence>
<dbReference type="GeneTree" id="ENSGT00980000203236"/>
<dbReference type="GO" id="GO:0000981">
    <property type="term" value="F:DNA-binding transcription factor activity, RNA polymerase II-specific"/>
    <property type="evidence" value="ECO:0007669"/>
    <property type="project" value="InterPro"/>
</dbReference>
<dbReference type="PROSITE" id="PS50071">
    <property type="entry name" value="HOMEOBOX_2"/>
    <property type="match status" value="1"/>
</dbReference>
<dbReference type="PANTHER" id="PTHR24339">
    <property type="entry name" value="HOMEOBOX PROTEIN EMX-RELATED"/>
    <property type="match status" value="1"/>
</dbReference>
<reference evidence="9" key="2">
    <citation type="submission" date="2025-08" db="UniProtKB">
        <authorList>
            <consortium name="Ensembl"/>
        </authorList>
    </citation>
    <scope>IDENTIFICATION</scope>
</reference>
<feature type="domain" description="Homeobox" evidence="8">
    <location>
        <begin position="1"/>
        <end position="34"/>
    </location>
</feature>
<sequence length="77" mass="9103">MTGTEKILLASSLRLTETQVKVWFQNRRTRWRKAHGDMVGVPERHAHGETSSKEEDDELISVDNDESWVYFFKFVLY</sequence>
<organism evidence="9 10">
    <name type="scientific">Hucho hucho</name>
    <name type="common">huchen</name>
    <dbReference type="NCBI Taxonomy" id="62062"/>
    <lineage>
        <taxon>Eukaryota</taxon>
        <taxon>Metazoa</taxon>
        <taxon>Chordata</taxon>
        <taxon>Craniata</taxon>
        <taxon>Vertebrata</taxon>
        <taxon>Euteleostomi</taxon>
        <taxon>Actinopterygii</taxon>
        <taxon>Neopterygii</taxon>
        <taxon>Teleostei</taxon>
        <taxon>Protacanthopterygii</taxon>
        <taxon>Salmoniformes</taxon>
        <taxon>Salmonidae</taxon>
        <taxon>Salmoninae</taxon>
        <taxon>Hucho</taxon>
    </lineage>
</organism>
<keyword evidence="3 5" id="KW-0371">Homeobox</keyword>
<dbReference type="Gene3D" id="1.10.10.60">
    <property type="entry name" value="Homeodomain-like"/>
    <property type="match status" value="1"/>
</dbReference>
<comment type="subcellular location">
    <subcellularLocation>
        <location evidence="1 5 6">Nucleus</location>
    </subcellularLocation>
</comment>
<evidence type="ECO:0000256" key="1">
    <source>
        <dbReference type="ARBA" id="ARBA00004123"/>
    </source>
</evidence>
<evidence type="ECO:0000256" key="7">
    <source>
        <dbReference type="SAM" id="MobiDB-lite"/>
    </source>
</evidence>
<dbReference type="PROSITE" id="PS00027">
    <property type="entry name" value="HOMEOBOX_1"/>
    <property type="match status" value="1"/>
</dbReference>
<evidence type="ECO:0000313" key="9">
    <source>
        <dbReference type="Ensembl" id="ENSHHUP00000089755.1"/>
    </source>
</evidence>
<dbReference type="SUPFAM" id="SSF46689">
    <property type="entry name" value="Homeodomain-like"/>
    <property type="match status" value="1"/>
</dbReference>
<dbReference type="InterPro" id="IPR001356">
    <property type="entry name" value="HD"/>
</dbReference>
<keyword evidence="2 5" id="KW-0238">DNA-binding</keyword>
<accession>A0A4W5RU57</accession>
<dbReference type="InterPro" id="IPR009057">
    <property type="entry name" value="Homeodomain-like_sf"/>
</dbReference>
<reference evidence="10" key="1">
    <citation type="submission" date="2018-06" db="EMBL/GenBank/DDBJ databases">
        <title>Genome assembly of Danube salmon.</title>
        <authorList>
            <person name="Macqueen D.J."/>
            <person name="Gundappa M.K."/>
        </authorList>
    </citation>
    <scope>NUCLEOTIDE SEQUENCE [LARGE SCALE GENOMIC DNA]</scope>
</reference>
<evidence type="ECO:0000256" key="3">
    <source>
        <dbReference type="ARBA" id="ARBA00023155"/>
    </source>
</evidence>
<dbReference type="Pfam" id="PF00046">
    <property type="entry name" value="Homeodomain"/>
    <property type="match status" value="1"/>
</dbReference>
<dbReference type="Ensembl" id="ENSHHUT00000092542.1">
    <property type="protein sequence ID" value="ENSHHUP00000089755.1"/>
    <property type="gene ID" value="ENSHHUG00000051820.1"/>
</dbReference>
<keyword evidence="4 5" id="KW-0539">Nucleus</keyword>
<dbReference type="InterPro" id="IPR050877">
    <property type="entry name" value="EMX-VAX-Noto_Homeobox_TFs"/>
</dbReference>
<feature type="DNA-binding region" description="Homeobox" evidence="5">
    <location>
        <begin position="3"/>
        <end position="35"/>
    </location>
</feature>
<feature type="compositionally biased region" description="Basic and acidic residues" evidence="7">
    <location>
        <begin position="42"/>
        <end position="53"/>
    </location>
</feature>
<name>A0A4W5RU57_9TELE</name>
<dbReference type="AlphaFoldDB" id="A0A4W5RU57"/>
<proteinExistence type="predicted"/>
<protein>
    <recommendedName>
        <fullName evidence="8">Homeobox domain-containing protein</fullName>
    </recommendedName>
</protein>
<evidence type="ECO:0000256" key="6">
    <source>
        <dbReference type="RuleBase" id="RU000682"/>
    </source>
</evidence>
<reference evidence="9" key="3">
    <citation type="submission" date="2025-09" db="UniProtKB">
        <authorList>
            <consortium name="Ensembl"/>
        </authorList>
    </citation>
    <scope>IDENTIFICATION</scope>
</reference>
<dbReference type="InterPro" id="IPR017970">
    <property type="entry name" value="Homeobox_CS"/>
</dbReference>
<evidence type="ECO:0000313" key="10">
    <source>
        <dbReference type="Proteomes" id="UP000314982"/>
    </source>
</evidence>
<dbReference type="GO" id="GO:0005634">
    <property type="term" value="C:nucleus"/>
    <property type="evidence" value="ECO:0007669"/>
    <property type="project" value="UniProtKB-SubCell"/>
</dbReference>
<keyword evidence="10" id="KW-1185">Reference proteome</keyword>
<dbReference type="GO" id="GO:0000978">
    <property type="term" value="F:RNA polymerase II cis-regulatory region sequence-specific DNA binding"/>
    <property type="evidence" value="ECO:0007669"/>
    <property type="project" value="TreeGrafter"/>
</dbReference>